<feature type="domain" description="XdhC- CoxI" evidence="1">
    <location>
        <begin position="19"/>
        <end position="84"/>
    </location>
</feature>
<dbReference type="Proteomes" id="UP001268683">
    <property type="component" value="Chromosome"/>
</dbReference>
<dbReference type="RefSeq" id="WP_310799280.1">
    <property type="nucleotide sequence ID" value="NZ_CP123872.1"/>
</dbReference>
<feature type="domain" description="XdhC Rossmann" evidence="2">
    <location>
        <begin position="146"/>
        <end position="286"/>
    </location>
</feature>
<accession>A0AA52HAA7</accession>
<evidence type="ECO:0000313" key="3">
    <source>
        <dbReference type="EMBL" id="WND03427.1"/>
    </source>
</evidence>
<protein>
    <submittedName>
        <fullName evidence="3">XdhC family protein</fullName>
    </submittedName>
</protein>
<dbReference type="Pfam" id="PF13478">
    <property type="entry name" value="XdhC_C"/>
    <property type="match status" value="1"/>
</dbReference>
<dbReference type="AlphaFoldDB" id="A0AA52HAA7"/>
<evidence type="ECO:0000313" key="4">
    <source>
        <dbReference type="Proteomes" id="UP001268683"/>
    </source>
</evidence>
<sequence>MISYDHPVDVLDFLIDQYQNGEMSALVAVIATSGGSVRSVGSIIGISDTGEMAGHISNGCVDATLILKAKEAMKAQQEMTVKFGAGSPYKDLQLPCGGSIELLIKPMPDILGLTQCRDQLNARKTTRLHVTDTYSITLSPKLKIRIVGVGAEMMALIRISRASGFDVIAQSPNDGFLKQANLLGVLKTHHLLTPDHLPGTDDDCWTAVVVMFHDHDWEPEVLAQALSGPAFYLGALGSRKTHAVRKQVLIEKGVSEKRVATIKGPIGLIPSLRDANMVALSCLAEVIQHYTQQT</sequence>
<dbReference type="Gene3D" id="3.40.50.720">
    <property type="entry name" value="NAD(P)-binding Rossmann-like Domain"/>
    <property type="match status" value="1"/>
</dbReference>
<gene>
    <name evidence="3" type="ORF">QGN29_03460</name>
</gene>
<evidence type="ECO:0000259" key="2">
    <source>
        <dbReference type="Pfam" id="PF13478"/>
    </source>
</evidence>
<dbReference type="InterPro" id="IPR052698">
    <property type="entry name" value="MoCofactor_Util/Proc"/>
</dbReference>
<reference evidence="3" key="1">
    <citation type="submission" date="2023-04" db="EMBL/GenBank/DDBJ databases">
        <title>Complete genome sequence of Temperatibacter marinus.</title>
        <authorList>
            <person name="Rong J.-C."/>
            <person name="Yi M.-L."/>
            <person name="Zhao Q."/>
        </authorList>
    </citation>
    <scope>NUCLEOTIDE SEQUENCE</scope>
    <source>
        <strain evidence="3">NBRC 110045</strain>
    </source>
</reference>
<name>A0AA52HAA7_9PROT</name>
<proteinExistence type="predicted"/>
<evidence type="ECO:0000259" key="1">
    <source>
        <dbReference type="Pfam" id="PF02625"/>
    </source>
</evidence>
<dbReference type="PANTHER" id="PTHR30388">
    <property type="entry name" value="ALDEHYDE OXIDOREDUCTASE MOLYBDENUM COFACTOR ASSEMBLY PROTEIN"/>
    <property type="match status" value="1"/>
</dbReference>
<dbReference type="KEGG" id="tmk:QGN29_03460"/>
<keyword evidence="4" id="KW-1185">Reference proteome</keyword>
<dbReference type="InterPro" id="IPR003777">
    <property type="entry name" value="XdhC_CoxI"/>
</dbReference>
<dbReference type="EMBL" id="CP123872">
    <property type="protein sequence ID" value="WND03427.1"/>
    <property type="molecule type" value="Genomic_DNA"/>
</dbReference>
<organism evidence="3 4">
    <name type="scientific">Temperatibacter marinus</name>
    <dbReference type="NCBI Taxonomy" id="1456591"/>
    <lineage>
        <taxon>Bacteria</taxon>
        <taxon>Pseudomonadati</taxon>
        <taxon>Pseudomonadota</taxon>
        <taxon>Alphaproteobacteria</taxon>
        <taxon>Kordiimonadales</taxon>
        <taxon>Temperatibacteraceae</taxon>
        <taxon>Temperatibacter</taxon>
    </lineage>
</organism>
<dbReference type="Pfam" id="PF02625">
    <property type="entry name" value="XdhC_CoxI"/>
    <property type="match status" value="1"/>
</dbReference>
<dbReference type="InterPro" id="IPR027051">
    <property type="entry name" value="XdhC_Rossmann_dom"/>
</dbReference>
<dbReference type="PANTHER" id="PTHR30388:SF4">
    <property type="entry name" value="MOLYBDENUM COFACTOR INSERTION CHAPERONE PAOD"/>
    <property type="match status" value="1"/>
</dbReference>